<feature type="domain" description="Reverse transcriptase Ty1/copia-type" evidence="2">
    <location>
        <begin position="104"/>
        <end position="158"/>
    </location>
</feature>
<feature type="transmembrane region" description="Helical" evidence="1">
    <location>
        <begin position="23"/>
        <end position="46"/>
    </location>
</feature>
<evidence type="ECO:0000259" key="2">
    <source>
        <dbReference type="Pfam" id="PF07727"/>
    </source>
</evidence>
<gene>
    <name evidence="3" type="ORF">EPI10_028675</name>
</gene>
<dbReference type="AlphaFoldDB" id="A0A5B6UVI8"/>
<organism evidence="3 4">
    <name type="scientific">Gossypium australe</name>
    <dbReference type="NCBI Taxonomy" id="47621"/>
    <lineage>
        <taxon>Eukaryota</taxon>
        <taxon>Viridiplantae</taxon>
        <taxon>Streptophyta</taxon>
        <taxon>Embryophyta</taxon>
        <taxon>Tracheophyta</taxon>
        <taxon>Spermatophyta</taxon>
        <taxon>Magnoliopsida</taxon>
        <taxon>eudicotyledons</taxon>
        <taxon>Gunneridae</taxon>
        <taxon>Pentapetalae</taxon>
        <taxon>rosids</taxon>
        <taxon>malvids</taxon>
        <taxon>Malvales</taxon>
        <taxon>Malvaceae</taxon>
        <taxon>Malvoideae</taxon>
        <taxon>Gossypium</taxon>
    </lineage>
</organism>
<evidence type="ECO:0000313" key="4">
    <source>
        <dbReference type="Proteomes" id="UP000325315"/>
    </source>
</evidence>
<accession>A0A5B6UVI8</accession>
<keyword evidence="1" id="KW-0472">Membrane</keyword>
<dbReference type="Proteomes" id="UP000325315">
    <property type="component" value="Unassembled WGS sequence"/>
</dbReference>
<dbReference type="EMBL" id="SMMG02000009">
    <property type="protein sequence ID" value="KAA3462161.1"/>
    <property type="molecule type" value="Genomic_DNA"/>
</dbReference>
<name>A0A5B6UVI8_9ROSI</name>
<keyword evidence="1" id="KW-0812">Transmembrane</keyword>
<keyword evidence="4" id="KW-1185">Reference proteome</keyword>
<evidence type="ECO:0000313" key="3">
    <source>
        <dbReference type="EMBL" id="KAA3462161.1"/>
    </source>
</evidence>
<sequence length="287" mass="33243">MQDYVCSFHSTSSSPLHPGKYPLVLFLIIIYLIIPFLFLLPFPIYLNPIIMLRQLRIINGLKLCNKRFRHWNQITLGMYFIYPLVNHPLVVNGFSKSRYNVDGSVERFKARLIGQGFTQQEGIDYHDTFSPIAKKVIVLTVISLVAHHGWPLCQMDVYNKSTCLLHPVFALRGRLGKHDYSLFTKEVEDQIVIMLIYVDDLLIIEYDGKFIDELKQVLHQSFKMKDLGNLKYFLGIKIFWSENGVVLNQRKYALELILDMGLTGGKVVVTPLEQNQKLISIEYDETI</sequence>
<dbReference type="Pfam" id="PF07727">
    <property type="entry name" value="RVT_2"/>
    <property type="match status" value="2"/>
</dbReference>
<feature type="domain" description="Reverse transcriptase Ty1/copia-type" evidence="2">
    <location>
        <begin position="180"/>
        <end position="273"/>
    </location>
</feature>
<dbReference type="InterPro" id="IPR043502">
    <property type="entry name" value="DNA/RNA_pol_sf"/>
</dbReference>
<dbReference type="SUPFAM" id="SSF56672">
    <property type="entry name" value="DNA/RNA polymerases"/>
    <property type="match status" value="1"/>
</dbReference>
<keyword evidence="1" id="KW-1133">Transmembrane helix</keyword>
<evidence type="ECO:0000256" key="1">
    <source>
        <dbReference type="SAM" id="Phobius"/>
    </source>
</evidence>
<protein>
    <submittedName>
        <fullName evidence="3">Protein detoxification 35</fullName>
    </submittedName>
</protein>
<dbReference type="InterPro" id="IPR013103">
    <property type="entry name" value="RVT_2"/>
</dbReference>
<proteinExistence type="predicted"/>
<dbReference type="OrthoDB" id="414945at2759"/>
<reference evidence="4" key="1">
    <citation type="journal article" date="2019" name="Plant Biotechnol. J.">
        <title>Genome sequencing of the Australian wild diploid species Gossypium australe highlights disease resistance and delayed gland morphogenesis.</title>
        <authorList>
            <person name="Cai Y."/>
            <person name="Cai X."/>
            <person name="Wang Q."/>
            <person name="Wang P."/>
            <person name="Zhang Y."/>
            <person name="Cai C."/>
            <person name="Xu Y."/>
            <person name="Wang K."/>
            <person name="Zhou Z."/>
            <person name="Wang C."/>
            <person name="Geng S."/>
            <person name="Li B."/>
            <person name="Dong Q."/>
            <person name="Hou Y."/>
            <person name="Wang H."/>
            <person name="Ai P."/>
            <person name="Liu Z."/>
            <person name="Yi F."/>
            <person name="Sun M."/>
            <person name="An G."/>
            <person name="Cheng J."/>
            <person name="Zhang Y."/>
            <person name="Shi Q."/>
            <person name="Xie Y."/>
            <person name="Shi X."/>
            <person name="Chang Y."/>
            <person name="Huang F."/>
            <person name="Chen Y."/>
            <person name="Hong S."/>
            <person name="Mi L."/>
            <person name="Sun Q."/>
            <person name="Zhang L."/>
            <person name="Zhou B."/>
            <person name="Peng R."/>
            <person name="Zhang X."/>
            <person name="Liu F."/>
        </authorList>
    </citation>
    <scope>NUCLEOTIDE SEQUENCE [LARGE SCALE GENOMIC DNA]</scope>
    <source>
        <strain evidence="4">cv. PA1801</strain>
    </source>
</reference>
<comment type="caution">
    <text evidence="3">The sequence shown here is derived from an EMBL/GenBank/DDBJ whole genome shotgun (WGS) entry which is preliminary data.</text>
</comment>